<keyword evidence="7" id="KW-1185">Reference proteome</keyword>
<dbReference type="AlphaFoldDB" id="A0A7J7NIK5"/>
<dbReference type="GO" id="GO:0005179">
    <property type="term" value="F:hormone activity"/>
    <property type="evidence" value="ECO:0007669"/>
    <property type="project" value="UniProtKB-KW"/>
</dbReference>
<evidence type="ECO:0000313" key="6">
    <source>
        <dbReference type="EMBL" id="KAF6166840.1"/>
    </source>
</evidence>
<proteinExistence type="inferred from homology"/>
<feature type="signal peptide" evidence="5">
    <location>
        <begin position="1"/>
        <end position="20"/>
    </location>
</feature>
<feature type="chain" id="PRO_5029848504" evidence="5">
    <location>
        <begin position="21"/>
        <end position="124"/>
    </location>
</feature>
<evidence type="ECO:0000256" key="4">
    <source>
        <dbReference type="ARBA" id="ARBA00023157"/>
    </source>
</evidence>
<sequence>MALRFSLILALIALAWVVESSLNVNEVQSHLGLAHFGNEDNSVLSKICESNPSECLNHSIDGGIIRRGLARRNGRRYISYGALKKNQVPCNRRGSSYYGCGRASKVNPYRRGCSKITHCYRNTK</sequence>
<keyword evidence="4" id="KW-1015">Disulfide bond</keyword>
<dbReference type="InterPro" id="IPR008801">
    <property type="entry name" value="RALF"/>
</dbReference>
<dbReference type="GO" id="GO:0009506">
    <property type="term" value="C:plasmodesma"/>
    <property type="evidence" value="ECO:0007669"/>
    <property type="project" value="TreeGrafter"/>
</dbReference>
<organism evidence="6 7">
    <name type="scientific">Kingdonia uniflora</name>
    <dbReference type="NCBI Taxonomy" id="39325"/>
    <lineage>
        <taxon>Eukaryota</taxon>
        <taxon>Viridiplantae</taxon>
        <taxon>Streptophyta</taxon>
        <taxon>Embryophyta</taxon>
        <taxon>Tracheophyta</taxon>
        <taxon>Spermatophyta</taxon>
        <taxon>Magnoliopsida</taxon>
        <taxon>Ranunculales</taxon>
        <taxon>Circaeasteraceae</taxon>
        <taxon>Kingdonia</taxon>
    </lineage>
</organism>
<keyword evidence="3 5" id="KW-0732">Signal</keyword>
<evidence type="ECO:0000256" key="1">
    <source>
        <dbReference type="ARBA" id="ARBA00009178"/>
    </source>
</evidence>
<dbReference type="PANTHER" id="PTHR33136">
    <property type="entry name" value="RAPID ALKALINIZATION FACTOR-LIKE"/>
    <property type="match status" value="1"/>
</dbReference>
<evidence type="ECO:0000313" key="7">
    <source>
        <dbReference type="Proteomes" id="UP000541444"/>
    </source>
</evidence>
<name>A0A7J7NIK5_9MAGN</name>
<dbReference type="GO" id="GO:0019722">
    <property type="term" value="P:calcium-mediated signaling"/>
    <property type="evidence" value="ECO:0007669"/>
    <property type="project" value="TreeGrafter"/>
</dbReference>
<evidence type="ECO:0000256" key="3">
    <source>
        <dbReference type="ARBA" id="ARBA00022729"/>
    </source>
</evidence>
<comment type="similarity">
    <text evidence="1">Belongs to the plant rapid alkalinization factor (RALF) family.</text>
</comment>
<dbReference type="Proteomes" id="UP000541444">
    <property type="component" value="Unassembled WGS sequence"/>
</dbReference>
<evidence type="ECO:0000256" key="2">
    <source>
        <dbReference type="ARBA" id="ARBA00022702"/>
    </source>
</evidence>
<dbReference type="OrthoDB" id="1863600at2759"/>
<dbReference type="Pfam" id="PF05498">
    <property type="entry name" value="RALF"/>
    <property type="match status" value="1"/>
</dbReference>
<reference evidence="6 7" key="1">
    <citation type="journal article" date="2020" name="IScience">
        <title>Genome Sequencing of the Endangered Kingdonia uniflora (Circaeasteraceae, Ranunculales) Reveals Potential Mechanisms of Evolutionary Specialization.</title>
        <authorList>
            <person name="Sun Y."/>
            <person name="Deng T."/>
            <person name="Zhang A."/>
            <person name="Moore M.J."/>
            <person name="Landis J.B."/>
            <person name="Lin N."/>
            <person name="Zhang H."/>
            <person name="Zhang X."/>
            <person name="Huang J."/>
            <person name="Zhang X."/>
            <person name="Sun H."/>
            <person name="Wang H."/>
        </authorList>
    </citation>
    <scope>NUCLEOTIDE SEQUENCE [LARGE SCALE GENOMIC DNA]</scope>
    <source>
        <strain evidence="6">TB1705</strain>
        <tissue evidence="6">Leaf</tissue>
    </source>
</reference>
<keyword evidence="2" id="KW-0372">Hormone</keyword>
<dbReference type="PANTHER" id="PTHR33136:SF6">
    <property type="entry name" value="PROTEIN RALF-LIKE 34"/>
    <property type="match status" value="1"/>
</dbReference>
<gene>
    <name evidence="6" type="ORF">GIB67_026619</name>
</gene>
<protein>
    <submittedName>
        <fullName evidence="6">Uncharacterized protein</fullName>
    </submittedName>
</protein>
<comment type="caution">
    <text evidence="6">The sequence shown here is derived from an EMBL/GenBank/DDBJ whole genome shotgun (WGS) entry which is preliminary data.</text>
</comment>
<evidence type="ECO:0000256" key="5">
    <source>
        <dbReference type="SAM" id="SignalP"/>
    </source>
</evidence>
<accession>A0A7J7NIK5</accession>
<dbReference type="EMBL" id="JACGCM010000773">
    <property type="protein sequence ID" value="KAF6166840.1"/>
    <property type="molecule type" value="Genomic_DNA"/>
</dbReference>